<dbReference type="Pfam" id="PF13473">
    <property type="entry name" value="Cupredoxin_1"/>
    <property type="match status" value="1"/>
</dbReference>
<feature type="transmembrane region" description="Helical" evidence="1">
    <location>
        <begin position="38"/>
        <end position="57"/>
    </location>
</feature>
<dbReference type="SUPFAM" id="SSF49503">
    <property type="entry name" value="Cupredoxins"/>
    <property type="match status" value="1"/>
</dbReference>
<dbReference type="InterPro" id="IPR028096">
    <property type="entry name" value="EfeO_Cupredoxin"/>
</dbReference>
<proteinExistence type="predicted"/>
<gene>
    <name evidence="3" type="ORF">MNODULE_04015</name>
</gene>
<dbReference type="InterPro" id="IPR008972">
    <property type="entry name" value="Cupredoxin"/>
</dbReference>
<keyword evidence="1" id="KW-0472">Membrane</keyword>
<reference evidence="3 4" key="1">
    <citation type="journal article" date="2020" name="Nature">
        <title>Bacterial chemolithoautotrophy via manganese oxidation.</title>
        <authorList>
            <person name="Yu H."/>
            <person name="Leadbetter J.R."/>
        </authorList>
    </citation>
    <scope>NUCLEOTIDE SEQUENCE [LARGE SCALE GENOMIC DNA]</scope>
    <source>
        <strain evidence="3 4">Mn-1</strain>
    </source>
</reference>
<keyword evidence="1" id="KW-1133">Transmembrane helix</keyword>
<feature type="domain" description="EfeO-type cupredoxin-like" evidence="2">
    <location>
        <begin position="78"/>
        <end position="160"/>
    </location>
</feature>
<evidence type="ECO:0000313" key="3">
    <source>
        <dbReference type="EMBL" id="NKE69911.1"/>
    </source>
</evidence>
<keyword evidence="1" id="KW-0812">Transmembrane</keyword>
<evidence type="ECO:0000259" key="2">
    <source>
        <dbReference type="Pfam" id="PF13473"/>
    </source>
</evidence>
<organism evidence="3 4">
    <name type="scientific">Candidatus Manganitrophus noduliformans</name>
    <dbReference type="NCBI Taxonomy" id="2606439"/>
    <lineage>
        <taxon>Bacteria</taxon>
        <taxon>Pseudomonadati</taxon>
        <taxon>Nitrospirota</taxon>
        <taxon>Nitrospiria</taxon>
        <taxon>Candidatus Troglogloeales</taxon>
        <taxon>Candidatus Manganitrophaceae</taxon>
        <taxon>Candidatus Manganitrophus</taxon>
    </lineage>
</organism>
<dbReference type="Proteomes" id="UP000534783">
    <property type="component" value="Unassembled WGS sequence"/>
</dbReference>
<dbReference type="AlphaFoldDB" id="A0A7X6I9Q2"/>
<evidence type="ECO:0000256" key="1">
    <source>
        <dbReference type="SAM" id="Phobius"/>
    </source>
</evidence>
<dbReference type="Gene3D" id="2.60.40.420">
    <property type="entry name" value="Cupredoxins - blue copper proteins"/>
    <property type="match status" value="1"/>
</dbReference>
<accession>A0A7X6I9Q2</accession>
<name>A0A7X6I9Q2_9BACT</name>
<protein>
    <recommendedName>
        <fullName evidence="2">EfeO-type cupredoxin-like domain-containing protein</fullName>
    </recommendedName>
</protein>
<evidence type="ECO:0000313" key="4">
    <source>
        <dbReference type="Proteomes" id="UP000534783"/>
    </source>
</evidence>
<keyword evidence="4" id="KW-1185">Reference proteome</keyword>
<sequence>MDINHLLLSSYCQIQRSDLYWNCKLGDHKRAYRRRVQVRRFIFLFALISLIGTTALVEANINKKHVPKYPKLVDQRPDAPKLVARDDYYSPRFLQVRVVAGNEISLVNKGGNIHGLVIPALSQINVIRPGESKMIPVEEDAKPGMYDFFCHLHPRMRGTIEILPKT</sequence>
<comment type="caution">
    <text evidence="3">The sequence shown here is derived from an EMBL/GenBank/DDBJ whole genome shotgun (WGS) entry which is preliminary data.</text>
</comment>
<dbReference type="EMBL" id="VTOW01000001">
    <property type="protein sequence ID" value="NKE69911.1"/>
    <property type="molecule type" value="Genomic_DNA"/>
</dbReference>